<dbReference type="AlphaFoldDB" id="A0A9P4JAR9"/>
<proteinExistence type="predicted"/>
<dbReference type="PANTHER" id="PTHR30613:SF1">
    <property type="entry name" value="DUF1479 DOMAIN PROTEIN (AFU_ORTHOLOGUE AFUA_5G09280)"/>
    <property type="match status" value="1"/>
</dbReference>
<comment type="caution">
    <text evidence="1">The sequence shown here is derived from an EMBL/GenBank/DDBJ whole genome shotgun (WGS) entry which is preliminary data.</text>
</comment>
<dbReference type="Pfam" id="PF07350">
    <property type="entry name" value="Gig2-like"/>
    <property type="match status" value="1"/>
</dbReference>
<organism evidence="1 2">
    <name type="scientific">Myriangium duriaei CBS 260.36</name>
    <dbReference type="NCBI Taxonomy" id="1168546"/>
    <lineage>
        <taxon>Eukaryota</taxon>
        <taxon>Fungi</taxon>
        <taxon>Dikarya</taxon>
        <taxon>Ascomycota</taxon>
        <taxon>Pezizomycotina</taxon>
        <taxon>Dothideomycetes</taxon>
        <taxon>Dothideomycetidae</taxon>
        <taxon>Myriangiales</taxon>
        <taxon>Myriangiaceae</taxon>
        <taxon>Myriangium</taxon>
    </lineage>
</organism>
<dbReference type="InterPro" id="IPR027443">
    <property type="entry name" value="IPNS-like_sf"/>
</dbReference>
<reference evidence="1" key="1">
    <citation type="journal article" date="2020" name="Stud. Mycol.">
        <title>101 Dothideomycetes genomes: a test case for predicting lifestyles and emergence of pathogens.</title>
        <authorList>
            <person name="Haridas S."/>
            <person name="Albert R."/>
            <person name="Binder M."/>
            <person name="Bloem J."/>
            <person name="Labutti K."/>
            <person name="Salamov A."/>
            <person name="Andreopoulos B."/>
            <person name="Baker S."/>
            <person name="Barry K."/>
            <person name="Bills G."/>
            <person name="Bluhm B."/>
            <person name="Cannon C."/>
            <person name="Castanera R."/>
            <person name="Culley D."/>
            <person name="Daum C."/>
            <person name="Ezra D."/>
            <person name="Gonzalez J."/>
            <person name="Henrissat B."/>
            <person name="Kuo A."/>
            <person name="Liang C."/>
            <person name="Lipzen A."/>
            <person name="Lutzoni F."/>
            <person name="Magnuson J."/>
            <person name="Mondo S."/>
            <person name="Nolan M."/>
            <person name="Ohm R."/>
            <person name="Pangilinan J."/>
            <person name="Park H.-J."/>
            <person name="Ramirez L."/>
            <person name="Alfaro M."/>
            <person name="Sun H."/>
            <person name="Tritt A."/>
            <person name="Yoshinaga Y."/>
            <person name="Zwiers L.-H."/>
            <person name="Turgeon B."/>
            <person name="Goodwin S."/>
            <person name="Spatafora J."/>
            <person name="Crous P."/>
            <person name="Grigoriev I."/>
        </authorList>
    </citation>
    <scope>NUCLEOTIDE SEQUENCE</scope>
    <source>
        <strain evidence="1">CBS 260.36</strain>
    </source>
</reference>
<dbReference type="EMBL" id="ML996081">
    <property type="protein sequence ID" value="KAF2156557.1"/>
    <property type="molecule type" value="Genomic_DNA"/>
</dbReference>
<evidence type="ECO:0000313" key="2">
    <source>
        <dbReference type="Proteomes" id="UP000799439"/>
    </source>
</evidence>
<keyword evidence="2" id="KW-1185">Reference proteome</keyword>
<accession>A0A9P4JAR9</accession>
<protein>
    <submittedName>
        <fullName evidence="1">DUF1479-domain-containing protein</fullName>
    </submittedName>
</protein>
<dbReference type="InterPro" id="IPR010856">
    <property type="entry name" value="Gig2-like"/>
</dbReference>
<evidence type="ECO:0000313" key="1">
    <source>
        <dbReference type="EMBL" id="KAF2156557.1"/>
    </source>
</evidence>
<sequence>MRHLPRRFTQLTTKINPRQTIPSRNVATASAQKREGTIADAFASLSGQKFEPLEPRFAAIKQDLIQGHEEAIHASWIRLLDQLRTETETIAKLGSNIVPQINFTDLANPSASFNHEYRKRGVAVVRGVLPENDALDLKADIRRYVAANPHTKAFPADNPQVYELYWSPSQIRARSHPSMLATHRFLLSYWHSASPAAQISSEPILYADRLRIRSPGDAKFALGPHIDGGGPERWEPSGYGLGKTYNAVFRGDWEAYDAWESSCRLPVESDLYAGAGACSAFRMAQGWLSVSHTGPNEGTLLVNPLLSLATAYVLLRPFFTPKTAPAGLLEGKASADELQDEQFLRADNWVLETPASSWLQGATPGRGQELSPALHPHLKLDQTMVHVPKVAPGDYVAWHCDTIHAVDKVHNGKGDSSVMYIPACPLTERNAKYLARQRDAFLQGIPAPDFPGGEGESRHVGRPGVADVAQVNDKAGMRAFGLERWNSEQEGLSEGEKKMLQIANETLGFAV</sequence>
<name>A0A9P4JAR9_9PEZI</name>
<dbReference type="Gene3D" id="2.60.120.330">
    <property type="entry name" value="B-lactam Antibiotic, Isopenicillin N Synthase, Chain"/>
    <property type="match status" value="1"/>
</dbReference>
<dbReference type="SUPFAM" id="SSF51197">
    <property type="entry name" value="Clavaminate synthase-like"/>
    <property type="match status" value="1"/>
</dbReference>
<dbReference type="Proteomes" id="UP000799439">
    <property type="component" value="Unassembled WGS sequence"/>
</dbReference>
<dbReference type="PANTHER" id="PTHR30613">
    <property type="entry name" value="UNCHARACTERIZED PROTEIN YBIU-RELATED"/>
    <property type="match status" value="1"/>
</dbReference>
<gene>
    <name evidence="1" type="ORF">K461DRAFT_218942</name>
</gene>
<dbReference type="OrthoDB" id="8249012at2759"/>